<dbReference type="EMBL" id="JADIMV010000034">
    <property type="protein sequence ID" value="MBO8439371.1"/>
    <property type="molecule type" value="Genomic_DNA"/>
</dbReference>
<name>A0A940DJ14_9BACT</name>
<dbReference type="AlphaFoldDB" id="A0A940DJ14"/>
<dbReference type="Proteomes" id="UP000712007">
    <property type="component" value="Unassembled WGS sequence"/>
</dbReference>
<evidence type="ECO:0000313" key="1">
    <source>
        <dbReference type="EMBL" id="MBO8439371.1"/>
    </source>
</evidence>
<gene>
    <name evidence="1" type="ORF">IAC51_01835</name>
</gene>
<proteinExistence type="predicted"/>
<protein>
    <submittedName>
        <fullName evidence="1">Uncharacterized protein</fullName>
    </submittedName>
</protein>
<organism evidence="1 2">
    <name type="scientific">Candidatus Aphodosoma intestinipullorum</name>
    <dbReference type="NCBI Taxonomy" id="2840674"/>
    <lineage>
        <taxon>Bacteria</taxon>
        <taxon>Pseudomonadati</taxon>
        <taxon>Bacteroidota</taxon>
        <taxon>Bacteroidia</taxon>
        <taxon>Bacteroidales</taxon>
        <taxon>Candidatus Aphodosoma</taxon>
    </lineage>
</organism>
<accession>A0A940DJ14</accession>
<reference evidence="1" key="1">
    <citation type="submission" date="2020-10" db="EMBL/GenBank/DDBJ databases">
        <authorList>
            <person name="Gilroy R."/>
        </authorList>
    </citation>
    <scope>NUCLEOTIDE SEQUENCE</scope>
    <source>
        <strain evidence="1">3924</strain>
    </source>
</reference>
<evidence type="ECO:0000313" key="2">
    <source>
        <dbReference type="Proteomes" id="UP000712007"/>
    </source>
</evidence>
<reference evidence="1" key="2">
    <citation type="journal article" date="2021" name="PeerJ">
        <title>Extensive microbial diversity within the chicken gut microbiome revealed by metagenomics and culture.</title>
        <authorList>
            <person name="Gilroy R."/>
            <person name="Ravi A."/>
            <person name="Getino M."/>
            <person name="Pursley I."/>
            <person name="Horton D.L."/>
            <person name="Alikhan N.F."/>
            <person name="Baker D."/>
            <person name="Gharbi K."/>
            <person name="Hall N."/>
            <person name="Watson M."/>
            <person name="Adriaenssens E.M."/>
            <person name="Foster-Nyarko E."/>
            <person name="Jarju S."/>
            <person name="Secka A."/>
            <person name="Antonio M."/>
            <person name="Oren A."/>
            <person name="Chaudhuri R.R."/>
            <person name="La Ragione R."/>
            <person name="Hildebrand F."/>
            <person name="Pallen M.J."/>
        </authorList>
    </citation>
    <scope>NUCLEOTIDE SEQUENCE</scope>
    <source>
        <strain evidence="1">3924</strain>
    </source>
</reference>
<sequence>MNTNEILEILRQSLSNRRIDLPRDMDFSLSCGTLDILMTAEGLLSNMQENASAFESWALCIKAALPQIDRVTVGWNAPARPDTHYNRFVYRAVRFEENYSWVTLRIPDDSITAAALADIDSNTLILNHPVVDAKALASDSSSEAARERDLLSLMVGRHPDSIVGQQLPTGLKKLPDGAEWSPCHGSAIDLWMLEQDTLRIFELKKGDNRPIGIISQLMFYANIMADLISGRISCPAEAASAPRSADRLYARLAEKGIKRLEAIFLSDTMHTLCSAQEERVLSLLNENSRNILYRRHGTDTI</sequence>
<comment type="caution">
    <text evidence="1">The sequence shown here is derived from an EMBL/GenBank/DDBJ whole genome shotgun (WGS) entry which is preliminary data.</text>
</comment>